<evidence type="ECO:0000313" key="1">
    <source>
        <dbReference type="EMBL" id="KAH1097429.1"/>
    </source>
</evidence>
<dbReference type="EMBL" id="JAIQCV010000005">
    <property type="protein sequence ID" value="KAH1097429.1"/>
    <property type="molecule type" value="Genomic_DNA"/>
</dbReference>
<dbReference type="AlphaFoldDB" id="A0A9D4A999"/>
<evidence type="ECO:0000313" key="2">
    <source>
        <dbReference type="Proteomes" id="UP000828251"/>
    </source>
</evidence>
<comment type="caution">
    <text evidence="1">The sequence shown here is derived from an EMBL/GenBank/DDBJ whole genome shotgun (WGS) entry which is preliminary data.</text>
</comment>
<proteinExistence type="predicted"/>
<dbReference type="Proteomes" id="UP000828251">
    <property type="component" value="Unassembled WGS sequence"/>
</dbReference>
<name>A0A9D4A999_9ROSI</name>
<keyword evidence="2" id="KW-1185">Reference proteome</keyword>
<sequence>MDVSLIRFDDNHIFIAQLAMADDRVLEAFIHNTSEPLIPEFHGYLQEVRFLHASRIQRGCKPDPTLISALVGR</sequence>
<dbReference type="OrthoDB" id="10362541at2759"/>
<organism evidence="1 2">
    <name type="scientific">Gossypium stocksii</name>
    <dbReference type="NCBI Taxonomy" id="47602"/>
    <lineage>
        <taxon>Eukaryota</taxon>
        <taxon>Viridiplantae</taxon>
        <taxon>Streptophyta</taxon>
        <taxon>Embryophyta</taxon>
        <taxon>Tracheophyta</taxon>
        <taxon>Spermatophyta</taxon>
        <taxon>Magnoliopsida</taxon>
        <taxon>eudicotyledons</taxon>
        <taxon>Gunneridae</taxon>
        <taxon>Pentapetalae</taxon>
        <taxon>rosids</taxon>
        <taxon>malvids</taxon>
        <taxon>Malvales</taxon>
        <taxon>Malvaceae</taxon>
        <taxon>Malvoideae</taxon>
        <taxon>Gossypium</taxon>
    </lineage>
</organism>
<gene>
    <name evidence="1" type="ORF">J1N35_014350</name>
</gene>
<reference evidence="1 2" key="1">
    <citation type="journal article" date="2021" name="Plant Biotechnol. J.">
        <title>Multi-omics assisted identification of the key and species-specific regulatory components of drought-tolerant mechanisms in Gossypium stocksii.</title>
        <authorList>
            <person name="Yu D."/>
            <person name="Ke L."/>
            <person name="Zhang D."/>
            <person name="Wu Y."/>
            <person name="Sun Y."/>
            <person name="Mei J."/>
            <person name="Sun J."/>
            <person name="Sun Y."/>
        </authorList>
    </citation>
    <scope>NUCLEOTIDE SEQUENCE [LARGE SCALE GENOMIC DNA]</scope>
    <source>
        <strain evidence="2">cv. E1</strain>
        <tissue evidence="1">Leaf</tissue>
    </source>
</reference>
<protein>
    <submittedName>
        <fullName evidence="1">Uncharacterized protein</fullName>
    </submittedName>
</protein>
<accession>A0A9D4A999</accession>